<evidence type="ECO:0000313" key="2">
    <source>
        <dbReference type="EMBL" id="NNM72572.1"/>
    </source>
</evidence>
<dbReference type="AlphaFoldDB" id="A0A849HZQ6"/>
<dbReference type="Pfam" id="PF01738">
    <property type="entry name" value="DLH"/>
    <property type="match status" value="1"/>
</dbReference>
<dbReference type="PANTHER" id="PTHR46623:SF6">
    <property type="entry name" value="ALPHA_BETA-HYDROLASES SUPERFAMILY PROTEIN"/>
    <property type="match status" value="1"/>
</dbReference>
<feature type="domain" description="Dienelactone hydrolase" evidence="1">
    <location>
        <begin position="15"/>
        <end position="228"/>
    </location>
</feature>
<organism evidence="2 3">
    <name type="scientific">Enterovirga aerilata</name>
    <dbReference type="NCBI Taxonomy" id="2730920"/>
    <lineage>
        <taxon>Bacteria</taxon>
        <taxon>Pseudomonadati</taxon>
        <taxon>Pseudomonadota</taxon>
        <taxon>Alphaproteobacteria</taxon>
        <taxon>Hyphomicrobiales</taxon>
        <taxon>Methylobacteriaceae</taxon>
        <taxon>Enterovirga</taxon>
    </lineage>
</organism>
<keyword evidence="3" id="KW-1185">Reference proteome</keyword>
<dbReference type="RefSeq" id="WP_171218032.1">
    <property type="nucleotide sequence ID" value="NZ_JABEPP010000002.1"/>
</dbReference>
<evidence type="ECO:0000313" key="3">
    <source>
        <dbReference type="Proteomes" id="UP000564885"/>
    </source>
</evidence>
<name>A0A849HZQ6_9HYPH</name>
<gene>
    <name evidence="2" type="ORF">HJG44_09255</name>
</gene>
<sequence length="243" mass="25863">MGQSIRIRSADGGTFDAYLAADTSPRGVAVLLLPEMFGVTPAMMEAAEDFAADGFTTLVPNLFWRDAAPGTLAYDGPEREAAHNRLEAMDRDLAVEDIGAALAAFRALPGVPQKVVAVGHCVGGRLAVLAMVRTDLDGAVSYYGLGISSQGAELATIRGPIQLHYGLADPYVPLPEIEAVKAHAAGNPNIEILEYPGAGHSFCNPYRPMFSPSDARRVRMRTIELLERVERNAACPASLTPES</sequence>
<dbReference type="Proteomes" id="UP000564885">
    <property type="component" value="Unassembled WGS sequence"/>
</dbReference>
<dbReference type="GO" id="GO:0016787">
    <property type="term" value="F:hydrolase activity"/>
    <property type="evidence" value="ECO:0007669"/>
    <property type="project" value="UniProtKB-KW"/>
</dbReference>
<keyword evidence="2" id="KW-0378">Hydrolase</keyword>
<dbReference type="InterPro" id="IPR051049">
    <property type="entry name" value="Dienelactone_hydrolase-like"/>
</dbReference>
<dbReference type="Gene3D" id="3.40.50.1820">
    <property type="entry name" value="alpha/beta hydrolase"/>
    <property type="match status" value="1"/>
</dbReference>
<comment type="caution">
    <text evidence="2">The sequence shown here is derived from an EMBL/GenBank/DDBJ whole genome shotgun (WGS) entry which is preliminary data.</text>
</comment>
<proteinExistence type="predicted"/>
<evidence type="ECO:0000259" key="1">
    <source>
        <dbReference type="Pfam" id="PF01738"/>
    </source>
</evidence>
<dbReference type="PANTHER" id="PTHR46623">
    <property type="entry name" value="CARBOXYMETHYLENEBUTENOLIDASE-RELATED"/>
    <property type="match status" value="1"/>
</dbReference>
<dbReference type="InterPro" id="IPR002925">
    <property type="entry name" value="Dienelactn_hydro"/>
</dbReference>
<reference evidence="2 3" key="1">
    <citation type="submission" date="2020-04" db="EMBL/GenBank/DDBJ databases">
        <title>Enterovirga sp. isolate from soil.</title>
        <authorList>
            <person name="Chea S."/>
            <person name="Kim D.-U."/>
        </authorList>
    </citation>
    <scope>NUCLEOTIDE SEQUENCE [LARGE SCALE GENOMIC DNA]</scope>
    <source>
        <strain evidence="2 3">DB1703</strain>
    </source>
</reference>
<protein>
    <submittedName>
        <fullName evidence="2">Dienelactone hydrolase family protein</fullName>
    </submittedName>
</protein>
<dbReference type="EMBL" id="JABEPP010000002">
    <property type="protein sequence ID" value="NNM72572.1"/>
    <property type="molecule type" value="Genomic_DNA"/>
</dbReference>
<dbReference type="SUPFAM" id="SSF53474">
    <property type="entry name" value="alpha/beta-Hydrolases"/>
    <property type="match status" value="1"/>
</dbReference>
<dbReference type="InterPro" id="IPR029058">
    <property type="entry name" value="AB_hydrolase_fold"/>
</dbReference>
<accession>A0A849HZQ6</accession>